<evidence type="ECO:0000256" key="4">
    <source>
        <dbReference type="ARBA" id="ARBA00022989"/>
    </source>
</evidence>
<dbReference type="AlphaFoldDB" id="A0AAQ3UNM4"/>
<dbReference type="Gene3D" id="3.30.420.100">
    <property type="match status" value="1"/>
</dbReference>
<dbReference type="PANTHER" id="PTHR14360">
    <property type="entry name" value="PROTEIN FMP32, MITOCHONDRIAL"/>
    <property type="match status" value="1"/>
</dbReference>
<keyword evidence="4" id="KW-1133">Transmembrane helix</keyword>
<name>A0AAQ3UNM4_PASNO</name>
<gene>
    <name evidence="9" type="ORF">U9M48_041259</name>
</gene>
<proteinExistence type="predicted"/>
<reference evidence="9 10" key="1">
    <citation type="submission" date="2024-02" db="EMBL/GenBank/DDBJ databases">
        <title>High-quality chromosome-scale genome assembly of Pensacola bahiagrass (Paspalum notatum Flugge var. saurae).</title>
        <authorList>
            <person name="Vega J.M."/>
            <person name="Podio M."/>
            <person name="Orjuela J."/>
            <person name="Siena L.A."/>
            <person name="Pessino S.C."/>
            <person name="Combes M.C."/>
            <person name="Mariac C."/>
            <person name="Albertini E."/>
            <person name="Pupilli F."/>
            <person name="Ortiz J.P.A."/>
            <person name="Leblanc O."/>
        </authorList>
    </citation>
    <scope>NUCLEOTIDE SEQUENCE [LARGE SCALE GENOMIC DNA]</scope>
    <source>
        <strain evidence="9">R1</strain>
        <tissue evidence="9">Leaf</tissue>
    </source>
</reference>
<keyword evidence="3" id="KW-0812">Transmembrane</keyword>
<dbReference type="Pfam" id="PF07798">
    <property type="entry name" value="CCDC90-like"/>
    <property type="match status" value="1"/>
</dbReference>
<evidence type="ECO:0000256" key="5">
    <source>
        <dbReference type="ARBA" id="ARBA00023054"/>
    </source>
</evidence>
<evidence type="ECO:0000256" key="6">
    <source>
        <dbReference type="ARBA" id="ARBA00023128"/>
    </source>
</evidence>
<dbReference type="Proteomes" id="UP001341281">
    <property type="component" value="Chromosome 09"/>
</dbReference>
<keyword evidence="7" id="KW-0472">Membrane</keyword>
<evidence type="ECO:0000313" key="9">
    <source>
        <dbReference type="EMBL" id="WVZ95505.1"/>
    </source>
</evidence>
<comment type="subcellular location">
    <subcellularLocation>
        <location evidence="2">Membrane</location>
    </subcellularLocation>
    <subcellularLocation>
        <location evidence="1">Mitochondrion</location>
    </subcellularLocation>
</comment>
<evidence type="ECO:0000256" key="8">
    <source>
        <dbReference type="SAM" id="MobiDB-lite"/>
    </source>
</evidence>
<organism evidence="9 10">
    <name type="scientific">Paspalum notatum var. saurae</name>
    <dbReference type="NCBI Taxonomy" id="547442"/>
    <lineage>
        <taxon>Eukaryota</taxon>
        <taxon>Viridiplantae</taxon>
        <taxon>Streptophyta</taxon>
        <taxon>Embryophyta</taxon>
        <taxon>Tracheophyta</taxon>
        <taxon>Spermatophyta</taxon>
        <taxon>Magnoliopsida</taxon>
        <taxon>Liliopsida</taxon>
        <taxon>Poales</taxon>
        <taxon>Poaceae</taxon>
        <taxon>PACMAD clade</taxon>
        <taxon>Panicoideae</taxon>
        <taxon>Andropogonodae</taxon>
        <taxon>Paspaleae</taxon>
        <taxon>Paspalinae</taxon>
        <taxon>Paspalum</taxon>
    </lineage>
</organism>
<feature type="region of interest" description="Disordered" evidence="8">
    <location>
        <begin position="1"/>
        <end position="54"/>
    </location>
</feature>
<keyword evidence="10" id="KW-1185">Reference proteome</keyword>
<dbReference type="InterPro" id="IPR024461">
    <property type="entry name" value="CCDC90-like"/>
</dbReference>
<keyword evidence="5" id="KW-0175">Coiled coil</keyword>
<feature type="compositionally biased region" description="Low complexity" evidence="8">
    <location>
        <begin position="29"/>
        <end position="54"/>
    </location>
</feature>
<dbReference type="PANTHER" id="PTHR14360:SF1">
    <property type="entry name" value="PROTEIN FMP32, MITOCHONDRIAL"/>
    <property type="match status" value="1"/>
</dbReference>
<sequence>MRARLPRYGNQSDPNLPVASRVPWPFPTSPSSRQPRPCRRTPAPAARLPAPSSPSAISPCIYANPWPAAVPCCVVPWQTNSPGKMSLISQNAVQKRHLEKSGADDGNDEDIGYPIDMDAEVGKEADFGLPPPRESHTNGGRHGWRKSSDFPLSVVIAAEPGRRSVAFPDRGRHSVAFLAPGGQSASSPLLPPLVSSCRGVASCSSSAALRPLPDPLPVRPATPPAAPACLLPHRRPPPRRLLPPAAAASSARHRILSLSGLLLLLSPPPPRLVFSHTGGVAVTRSRGENQQVKIRIAKHPTYLDSRFFGERLVRYQIMAENHFSLLQRETEKLPGDIDKMRSELKYEIDKVTAGQLLDLNLERGEYIKKGIEADDMEALYKVHAAICADPTFAKYNAKKLTYEQRKATLVTRLNTSDGADEDEGEEDDE</sequence>
<dbReference type="GO" id="GO:0005739">
    <property type="term" value="C:mitochondrion"/>
    <property type="evidence" value="ECO:0007669"/>
    <property type="project" value="UniProtKB-SubCell"/>
</dbReference>
<evidence type="ECO:0000256" key="3">
    <source>
        <dbReference type="ARBA" id="ARBA00022692"/>
    </source>
</evidence>
<protein>
    <submittedName>
        <fullName evidence="9">Uncharacterized protein</fullName>
    </submittedName>
</protein>
<dbReference type="GO" id="GO:0016020">
    <property type="term" value="C:membrane"/>
    <property type="evidence" value="ECO:0007669"/>
    <property type="project" value="UniProtKB-SubCell"/>
</dbReference>
<evidence type="ECO:0000256" key="7">
    <source>
        <dbReference type="ARBA" id="ARBA00023136"/>
    </source>
</evidence>
<keyword evidence="6" id="KW-0496">Mitochondrion</keyword>
<evidence type="ECO:0000256" key="1">
    <source>
        <dbReference type="ARBA" id="ARBA00004173"/>
    </source>
</evidence>
<evidence type="ECO:0000313" key="10">
    <source>
        <dbReference type="Proteomes" id="UP001341281"/>
    </source>
</evidence>
<dbReference type="EMBL" id="CP144753">
    <property type="protein sequence ID" value="WVZ95505.1"/>
    <property type="molecule type" value="Genomic_DNA"/>
</dbReference>
<accession>A0AAQ3UNM4</accession>
<evidence type="ECO:0000256" key="2">
    <source>
        <dbReference type="ARBA" id="ARBA00004370"/>
    </source>
</evidence>